<keyword evidence="3" id="KW-1185">Reference proteome</keyword>
<comment type="caution">
    <text evidence="2">The sequence shown here is derived from an EMBL/GenBank/DDBJ whole genome shotgun (WGS) entry which is preliminary data.</text>
</comment>
<gene>
    <name evidence="2" type="ORF">PoB_006965900</name>
</gene>
<dbReference type="EMBL" id="BLXT01007857">
    <property type="protein sequence ID" value="GFO43154.1"/>
    <property type="molecule type" value="Genomic_DNA"/>
</dbReference>
<reference evidence="2 3" key="1">
    <citation type="journal article" date="2021" name="Elife">
        <title>Chloroplast acquisition without the gene transfer in kleptoplastic sea slugs, Plakobranchus ocellatus.</title>
        <authorList>
            <person name="Maeda T."/>
            <person name="Takahashi S."/>
            <person name="Yoshida T."/>
            <person name="Shimamura S."/>
            <person name="Takaki Y."/>
            <person name="Nagai Y."/>
            <person name="Toyoda A."/>
            <person name="Suzuki Y."/>
            <person name="Arimoto A."/>
            <person name="Ishii H."/>
            <person name="Satoh N."/>
            <person name="Nishiyama T."/>
            <person name="Hasebe M."/>
            <person name="Maruyama T."/>
            <person name="Minagawa J."/>
            <person name="Obokata J."/>
            <person name="Shigenobu S."/>
        </authorList>
    </citation>
    <scope>NUCLEOTIDE SEQUENCE [LARGE SCALE GENOMIC DNA]</scope>
</reference>
<dbReference type="AlphaFoldDB" id="A0AAV4DGK7"/>
<evidence type="ECO:0000256" key="1">
    <source>
        <dbReference type="SAM" id="MobiDB-lite"/>
    </source>
</evidence>
<dbReference type="Proteomes" id="UP000735302">
    <property type="component" value="Unassembled WGS sequence"/>
</dbReference>
<evidence type="ECO:0000313" key="3">
    <source>
        <dbReference type="Proteomes" id="UP000735302"/>
    </source>
</evidence>
<evidence type="ECO:0000313" key="2">
    <source>
        <dbReference type="EMBL" id="GFO43154.1"/>
    </source>
</evidence>
<sequence length="106" mass="11307">MVLPFRHIAQDISICPPQSSRGVGSTVACESALRSAGTLLSRVRAPLPAPWPDGGPKSLRSPCCGLAIYKKLKKKTPNRPTRSEAQTHRVQETTAASETVSLKVAS</sequence>
<feature type="compositionally biased region" description="Basic and acidic residues" evidence="1">
    <location>
        <begin position="81"/>
        <end position="91"/>
    </location>
</feature>
<name>A0AAV4DGK7_9GAST</name>
<accession>A0AAV4DGK7</accession>
<protein>
    <submittedName>
        <fullName evidence="2">Uncharacterized protein</fullName>
    </submittedName>
</protein>
<organism evidence="2 3">
    <name type="scientific">Plakobranchus ocellatus</name>
    <dbReference type="NCBI Taxonomy" id="259542"/>
    <lineage>
        <taxon>Eukaryota</taxon>
        <taxon>Metazoa</taxon>
        <taxon>Spiralia</taxon>
        <taxon>Lophotrochozoa</taxon>
        <taxon>Mollusca</taxon>
        <taxon>Gastropoda</taxon>
        <taxon>Heterobranchia</taxon>
        <taxon>Euthyneura</taxon>
        <taxon>Panpulmonata</taxon>
        <taxon>Sacoglossa</taxon>
        <taxon>Placobranchoidea</taxon>
        <taxon>Plakobranchidae</taxon>
        <taxon>Plakobranchus</taxon>
    </lineage>
</organism>
<proteinExistence type="predicted"/>
<feature type="region of interest" description="Disordered" evidence="1">
    <location>
        <begin position="74"/>
        <end position="106"/>
    </location>
</feature>